<dbReference type="InterPro" id="IPR040265">
    <property type="entry name" value="CHUP1/IPGA1-like"/>
</dbReference>
<feature type="compositionally biased region" description="Pro residues" evidence="3">
    <location>
        <begin position="116"/>
        <end position="128"/>
    </location>
</feature>
<feature type="coiled-coil region" evidence="2">
    <location>
        <begin position="23"/>
        <end position="57"/>
    </location>
</feature>
<keyword evidence="1 2" id="KW-0175">Coiled coil</keyword>
<sequence>MSFLDRKMTREENTCTDSLRSKLDATVARNRGLEKENELLKQEVEHLKAQMALLRGQEADRRSMPSKKLQSAICSNFSTQEKPTIHNNAEEEGSENEGFNSYSKKEISMRRRTPRVPKPPPTPICLPPKPNIGKEAWLSPPPPPPPPFALKPQGGGIKALRRVPELVELYRTLTRKEGKADVRAGNMGSPVATNTREMIGEIENRSAYLLAIKSDVETQGEFINFLAKEIENAAYKDIADVEAFVKWLDEELSYLVDERAVLKHFAQWPERKADAMREAAFGFRDLKSLESEVSSFHDDERLPAMVSLKRMQALQDKLERSVHNIERVRDTAIRRYKDFKIPWEWMLDTGMIAQLKLGSMKLVKEYMIRVVTAVKSDSSLDDEELTLQGVRFAFRVHQFINGFDEDGRHAFRELKKLATKS</sequence>
<protein>
    <submittedName>
        <fullName evidence="5">Protein CHUP1, chloroplastic</fullName>
    </submittedName>
</protein>
<reference evidence="5" key="2">
    <citation type="submission" date="2025-08" db="UniProtKB">
        <authorList>
            <consortium name="RefSeq"/>
        </authorList>
    </citation>
    <scope>IDENTIFICATION</scope>
    <source>
        <tissue evidence="5">Leaf</tissue>
    </source>
</reference>
<organism evidence="4 5">
    <name type="scientific">Ananas comosus</name>
    <name type="common">Pineapple</name>
    <name type="synonym">Ananas ananas</name>
    <dbReference type="NCBI Taxonomy" id="4615"/>
    <lineage>
        <taxon>Eukaryota</taxon>
        <taxon>Viridiplantae</taxon>
        <taxon>Streptophyta</taxon>
        <taxon>Embryophyta</taxon>
        <taxon>Tracheophyta</taxon>
        <taxon>Spermatophyta</taxon>
        <taxon>Magnoliopsida</taxon>
        <taxon>Liliopsida</taxon>
        <taxon>Poales</taxon>
        <taxon>Bromeliaceae</taxon>
        <taxon>Bromelioideae</taxon>
        <taxon>Ananas</taxon>
    </lineage>
</organism>
<dbReference type="RefSeq" id="XP_020085709.1">
    <property type="nucleotide sequence ID" value="XM_020230120.1"/>
</dbReference>
<dbReference type="PANTHER" id="PTHR31342">
    <property type="entry name" value="PROTEIN CHUP1, CHLOROPLASTIC"/>
    <property type="match status" value="1"/>
</dbReference>
<evidence type="ECO:0000256" key="1">
    <source>
        <dbReference type="ARBA" id="ARBA00023054"/>
    </source>
</evidence>
<evidence type="ECO:0000256" key="3">
    <source>
        <dbReference type="SAM" id="MobiDB-lite"/>
    </source>
</evidence>
<dbReference type="GeneID" id="109708399"/>
<dbReference type="AlphaFoldDB" id="A0A6P5EQC0"/>
<dbReference type="GO" id="GO:0072699">
    <property type="term" value="P:protein localization to cortical microtubule cytoskeleton"/>
    <property type="evidence" value="ECO:0007669"/>
    <property type="project" value="TreeGrafter"/>
</dbReference>
<evidence type="ECO:0000256" key="2">
    <source>
        <dbReference type="SAM" id="Coils"/>
    </source>
</evidence>
<gene>
    <name evidence="5" type="primary">LOC109708399</name>
</gene>
<evidence type="ECO:0000313" key="4">
    <source>
        <dbReference type="Proteomes" id="UP000515123"/>
    </source>
</evidence>
<keyword evidence="4" id="KW-1185">Reference proteome</keyword>
<dbReference type="PANTHER" id="PTHR31342:SF48">
    <property type="entry name" value="CHUP1-LIKE PROTEIN"/>
    <property type="match status" value="1"/>
</dbReference>
<accession>A0A6P5EQC0</accession>
<dbReference type="Proteomes" id="UP000515123">
    <property type="component" value="Linkage group 4"/>
</dbReference>
<name>A0A6P5EQC0_ANACO</name>
<reference evidence="4" key="1">
    <citation type="journal article" date="2015" name="Nat. Genet.">
        <title>The pineapple genome and the evolution of CAM photosynthesis.</title>
        <authorList>
            <person name="Ming R."/>
            <person name="VanBuren R."/>
            <person name="Wai C.M."/>
            <person name="Tang H."/>
            <person name="Schatz M.C."/>
            <person name="Bowers J.E."/>
            <person name="Lyons E."/>
            <person name="Wang M.L."/>
            <person name="Chen J."/>
            <person name="Biggers E."/>
            <person name="Zhang J."/>
            <person name="Huang L."/>
            <person name="Zhang L."/>
            <person name="Miao W."/>
            <person name="Zhang J."/>
            <person name="Ye Z."/>
            <person name="Miao C."/>
            <person name="Lin Z."/>
            <person name="Wang H."/>
            <person name="Zhou H."/>
            <person name="Yim W.C."/>
            <person name="Priest H.D."/>
            <person name="Zheng C."/>
            <person name="Woodhouse M."/>
            <person name="Edger P.P."/>
            <person name="Guyot R."/>
            <person name="Guo H.B."/>
            <person name="Guo H."/>
            <person name="Zheng G."/>
            <person name="Singh R."/>
            <person name="Sharma A."/>
            <person name="Min X."/>
            <person name="Zheng Y."/>
            <person name="Lee H."/>
            <person name="Gurtowski J."/>
            <person name="Sedlazeck F.J."/>
            <person name="Harkess A."/>
            <person name="McKain M.R."/>
            <person name="Liao Z."/>
            <person name="Fang J."/>
            <person name="Liu J."/>
            <person name="Zhang X."/>
            <person name="Zhang Q."/>
            <person name="Hu W."/>
            <person name="Qin Y."/>
            <person name="Wang K."/>
            <person name="Chen L.Y."/>
            <person name="Shirley N."/>
            <person name="Lin Y.R."/>
            <person name="Liu L.Y."/>
            <person name="Hernandez A.G."/>
            <person name="Wright C.L."/>
            <person name="Bulone V."/>
            <person name="Tuskan G.A."/>
            <person name="Heath K."/>
            <person name="Zee F."/>
            <person name="Moore P.H."/>
            <person name="Sunkar R."/>
            <person name="Leebens-Mack J.H."/>
            <person name="Mockler T."/>
            <person name="Bennetzen J.L."/>
            <person name="Freeling M."/>
            <person name="Sankoff D."/>
            <person name="Paterson A.H."/>
            <person name="Zhu X."/>
            <person name="Yang X."/>
            <person name="Smith J.A."/>
            <person name="Cushman J.C."/>
            <person name="Paull R.E."/>
            <person name="Yu Q."/>
        </authorList>
    </citation>
    <scope>NUCLEOTIDE SEQUENCE [LARGE SCALE GENOMIC DNA]</scope>
    <source>
        <strain evidence="4">cv. F153</strain>
    </source>
</reference>
<dbReference type="GO" id="GO:0055028">
    <property type="term" value="C:cortical microtubule"/>
    <property type="evidence" value="ECO:0007669"/>
    <property type="project" value="TreeGrafter"/>
</dbReference>
<proteinExistence type="predicted"/>
<evidence type="ECO:0000313" key="5">
    <source>
        <dbReference type="RefSeq" id="XP_020085709.1"/>
    </source>
</evidence>
<dbReference type="OrthoDB" id="1922539at2759"/>
<feature type="region of interest" description="Disordered" evidence="3">
    <location>
        <begin position="106"/>
        <end position="128"/>
    </location>
</feature>